<dbReference type="EMBL" id="JAUEPR010000008">
    <property type="protein sequence ID" value="KAK0481520.1"/>
    <property type="molecule type" value="Genomic_DNA"/>
</dbReference>
<name>A0AA39PCX4_9AGAR</name>
<feature type="region of interest" description="Disordered" evidence="1">
    <location>
        <begin position="239"/>
        <end position="264"/>
    </location>
</feature>
<evidence type="ECO:0000313" key="2">
    <source>
        <dbReference type="EMBL" id="KAK0481520.1"/>
    </source>
</evidence>
<organism evidence="2 3">
    <name type="scientific">Armillaria novae-zelandiae</name>
    <dbReference type="NCBI Taxonomy" id="153914"/>
    <lineage>
        <taxon>Eukaryota</taxon>
        <taxon>Fungi</taxon>
        <taxon>Dikarya</taxon>
        <taxon>Basidiomycota</taxon>
        <taxon>Agaricomycotina</taxon>
        <taxon>Agaricomycetes</taxon>
        <taxon>Agaricomycetidae</taxon>
        <taxon>Agaricales</taxon>
        <taxon>Marasmiineae</taxon>
        <taxon>Physalacriaceae</taxon>
        <taxon>Armillaria</taxon>
    </lineage>
</organism>
<reference evidence="2" key="1">
    <citation type="submission" date="2023-06" db="EMBL/GenBank/DDBJ databases">
        <authorList>
            <consortium name="Lawrence Berkeley National Laboratory"/>
            <person name="Ahrendt S."/>
            <person name="Sahu N."/>
            <person name="Indic B."/>
            <person name="Wong-Bajracharya J."/>
            <person name="Merenyi Z."/>
            <person name="Ke H.-M."/>
            <person name="Monk M."/>
            <person name="Kocsube S."/>
            <person name="Drula E."/>
            <person name="Lipzen A."/>
            <person name="Balint B."/>
            <person name="Henrissat B."/>
            <person name="Andreopoulos B."/>
            <person name="Martin F.M."/>
            <person name="Harder C.B."/>
            <person name="Rigling D."/>
            <person name="Ford K.L."/>
            <person name="Foster G.D."/>
            <person name="Pangilinan J."/>
            <person name="Papanicolaou A."/>
            <person name="Barry K."/>
            <person name="LaButti K."/>
            <person name="Viragh M."/>
            <person name="Koriabine M."/>
            <person name="Yan M."/>
            <person name="Riley R."/>
            <person name="Champramary S."/>
            <person name="Plett K.L."/>
            <person name="Tsai I.J."/>
            <person name="Slot J."/>
            <person name="Sipos G."/>
            <person name="Plett J."/>
            <person name="Nagy L.G."/>
            <person name="Grigoriev I.V."/>
        </authorList>
    </citation>
    <scope>NUCLEOTIDE SEQUENCE</scope>
    <source>
        <strain evidence="2">ICMP 16352</strain>
    </source>
</reference>
<proteinExistence type="predicted"/>
<dbReference type="AlphaFoldDB" id="A0AA39PCX4"/>
<feature type="compositionally biased region" description="Basic and acidic residues" evidence="1">
    <location>
        <begin position="255"/>
        <end position="264"/>
    </location>
</feature>
<evidence type="ECO:0000313" key="3">
    <source>
        <dbReference type="Proteomes" id="UP001175227"/>
    </source>
</evidence>
<sequence>MSDHWDPLAYSSGDYPGSGAVYAVPGLSKHNLAGHRTRVLQSSMNHHPPSYHPDFYSSSERMAPGTVLASRSLGLDSVDEEMEEDYTYSPCSSFESFGHDAHEPFFRDKLAPFEPLYVHDYEHGIHSVLSEEQGVYQDLIIDTRCAPPIIFGRDDHAEISPSDVTPSPLTSMDYNLPDPSDCQSVYQPPFPQQLQAPPAPPLSFTVPSSIPIHQPRPIRKPNFRMMEFAASLEAAVGSSPHCDLDPWQGSSTPHTVDRDGMGRY</sequence>
<keyword evidence="3" id="KW-1185">Reference proteome</keyword>
<evidence type="ECO:0000256" key="1">
    <source>
        <dbReference type="SAM" id="MobiDB-lite"/>
    </source>
</evidence>
<protein>
    <submittedName>
        <fullName evidence="2">Uncharacterized protein</fullName>
    </submittedName>
</protein>
<accession>A0AA39PCX4</accession>
<dbReference type="Proteomes" id="UP001175227">
    <property type="component" value="Unassembled WGS sequence"/>
</dbReference>
<gene>
    <name evidence="2" type="ORF">IW261DRAFT_1606812</name>
</gene>
<comment type="caution">
    <text evidence="2">The sequence shown here is derived from an EMBL/GenBank/DDBJ whole genome shotgun (WGS) entry which is preliminary data.</text>
</comment>